<reference evidence="2 3" key="1">
    <citation type="submission" date="2018-05" db="EMBL/GenBank/DDBJ databases">
        <title>Genome sequencing and assembly of the regulated plant pathogen Lachnellula willkommii and related sister species for the development of diagnostic species identification markers.</title>
        <authorList>
            <person name="Giroux E."/>
            <person name="Bilodeau G."/>
        </authorList>
    </citation>
    <scope>NUCLEOTIDE SEQUENCE [LARGE SCALE GENOMIC DNA]</scope>
    <source>
        <strain evidence="2 3">CBS 172.35</strain>
    </source>
</reference>
<accession>A0A559M061</accession>
<feature type="region of interest" description="Disordered" evidence="1">
    <location>
        <begin position="423"/>
        <end position="445"/>
    </location>
</feature>
<feature type="compositionally biased region" description="Polar residues" evidence="1">
    <location>
        <begin position="212"/>
        <end position="221"/>
    </location>
</feature>
<gene>
    <name evidence="2" type="ORF">LAWI1_G007208</name>
</gene>
<feature type="compositionally biased region" description="Polar residues" evidence="1">
    <location>
        <begin position="29"/>
        <end position="42"/>
    </location>
</feature>
<keyword evidence="3" id="KW-1185">Reference proteome</keyword>
<proteinExistence type="predicted"/>
<sequence length="445" mass="50204">MYPSKGRHNTDLSTSSSGSRYSQESQDSRSTAPTSIHSNPGTVFSKHGYDMSPATTYYARSSTETYASTIASQEEISEEPDTYDPEYEVPEYREVVETDLNPTNPSNFADYFPSAKRLYVRHDDTAYDGNMNLRVDTEAFGREKGHVQLFHLRMHDLKKREFSLRRYERSSGREVCHSSRKYTKSGADQRPALTRSMSTAFANIRRPDFKSTKSGLSTQRPKSMKGVKRQDSGYISNEEEDENEVEEFIAEQKSNGLPIPTNTTKLEFSNYSQVQVKRRGKKSSSKRYEFEYWGNTYTWKRVVEKDGAGKAVSYHLFKGESAHAVAHIVPEMRSPSQMRAEDAAGGWVPPCSMWISDHSVLEALTDVADVVVATGLIALVDDCIKHHFHSKKHSHQVSVPLTPLKYEMEFVSPRAMVQHMFKRKNSSTADGKGSPLSQTSFGAAC</sequence>
<dbReference type="Proteomes" id="UP000315522">
    <property type="component" value="Unassembled WGS sequence"/>
</dbReference>
<dbReference type="AlphaFoldDB" id="A0A559M061"/>
<protein>
    <submittedName>
        <fullName evidence="2">Uncharacterized protein</fullName>
    </submittedName>
</protein>
<evidence type="ECO:0000256" key="1">
    <source>
        <dbReference type="SAM" id="MobiDB-lite"/>
    </source>
</evidence>
<organism evidence="2 3">
    <name type="scientific">Lachnellula willkommii</name>
    <dbReference type="NCBI Taxonomy" id="215461"/>
    <lineage>
        <taxon>Eukaryota</taxon>
        <taxon>Fungi</taxon>
        <taxon>Dikarya</taxon>
        <taxon>Ascomycota</taxon>
        <taxon>Pezizomycotina</taxon>
        <taxon>Leotiomycetes</taxon>
        <taxon>Helotiales</taxon>
        <taxon>Lachnaceae</taxon>
        <taxon>Lachnellula</taxon>
    </lineage>
</organism>
<dbReference type="EMBL" id="QGML01003732">
    <property type="protein sequence ID" value="TVY86346.1"/>
    <property type="molecule type" value="Genomic_DNA"/>
</dbReference>
<comment type="caution">
    <text evidence="2">The sequence shown here is derived from an EMBL/GenBank/DDBJ whole genome shotgun (WGS) entry which is preliminary data.</text>
</comment>
<feature type="compositionally biased region" description="Low complexity" evidence="1">
    <location>
        <begin position="13"/>
        <end position="25"/>
    </location>
</feature>
<evidence type="ECO:0000313" key="3">
    <source>
        <dbReference type="Proteomes" id="UP000315522"/>
    </source>
</evidence>
<feature type="compositionally biased region" description="Polar residues" evidence="1">
    <location>
        <begin position="435"/>
        <end position="445"/>
    </location>
</feature>
<feature type="region of interest" description="Disordered" evidence="1">
    <location>
        <begin position="209"/>
        <end position="242"/>
    </location>
</feature>
<name>A0A559M061_9HELO</name>
<feature type="region of interest" description="Disordered" evidence="1">
    <location>
        <begin position="1"/>
        <end position="50"/>
    </location>
</feature>
<evidence type="ECO:0000313" key="2">
    <source>
        <dbReference type="EMBL" id="TVY86346.1"/>
    </source>
</evidence>